<keyword evidence="2" id="KW-1185">Reference proteome</keyword>
<proteinExistence type="predicted"/>
<sequence>MGRKNRRYLTSEQMARHHQEMRQAQKKLQAWQRARGHLKPVLRGFTERQTKDKKVGALLLFK</sequence>
<name>A0A5S4ZQK1_9FIRM</name>
<evidence type="ECO:0000313" key="1">
    <source>
        <dbReference type="EMBL" id="TYO95148.1"/>
    </source>
</evidence>
<protein>
    <submittedName>
        <fullName evidence="1">Uncharacterized protein</fullName>
    </submittedName>
</protein>
<reference evidence="1 2" key="1">
    <citation type="submission" date="2019-07" db="EMBL/GenBank/DDBJ databases">
        <title>Genomic Encyclopedia of Type Strains, Phase I: the one thousand microbial genomes (KMG-I) project.</title>
        <authorList>
            <person name="Kyrpides N."/>
        </authorList>
    </citation>
    <scope>NUCLEOTIDE SEQUENCE [LARGE SCALE GENOMIC DNA]</scope>
    <source>
        <strain evidence="1 2">DSM 6562</strain>
    </source>
</reference>
<comment type="caution">
    <text evidence="1">The sequence shown here is derived from an EMBL/GenBank/DDBJ whole genome shotgun (WGS) entry which is preliminary data.</text>
</comment>
<evidence type="ECO:0000313" key="2">
    <source>
        <dbReference type="Proteomes" id="UP000323166"/>
    </source>
</evidence>
<gene>
    <name evidence="1" type="ORF">LX24_01877</name>
</gene>
<dbReference type="AlphaFoldDB" id="A0A5S4ZQK1"/>
<organism evidence="1 2">
    <name type="scientific">Desulfallas thermosapovorans DSM 6562</name>
    <dbReference type="NCBI Taxonomy" id="1121431"/>
    <lineage>
        <taxon>Bacteria</taxon>
        <taxon>Bacillati</taxon>
        <taxon>Bacillota</taxon>
        <taxon>Clostridia</taxon>
        <taxon>Eubacteriales</taxon>
        <taxon>Desulfallaceae</taxon>
        <taxon>Desulfallas</taxon>
    </lineage>
</organism>
<accession>A0A5S4ZQK1</accession>
<dbReference type="EMBL" id="VNHM01000009">
    <property type="protein sequence ID" value="TYO95148.1"/>
    <property type="molecule type" value="Genomic_DNA"/>
</dbReference>
<dbReference type="Proteomes" id="UP000323166">
    <property type="component" value="Unassembled WGS sequence"/>
</dbReference>
<dbReference type="RefSeq" id="WP_166511883.1">
    <property type="nucleotide sequence ID" value="NZ_VNHM01000009.1"/>
</dbReference>